<dbReference type="SMART" id="SM00072">
    <property type="entry name" value="GuKc"/>
    <property type="match status" value="1"/>
</dbReference>
<dbReference type="EMBL" id="JAOQJQ010000002">
    <property type="protein sequence ID" value="MCU6761725.1"/>
    <property type="molecule type" value="Genomic_DNA"/>
</dbReference>
<dbReference type="GO" id="GO:0016301">
    <property type="term" value="F:kinase activity"/>
    <property type="evidence" value="ECO:0007669"/>
    <property type="project" value="UniProtKB-KW"/>
</dbReference>
<dbReference type="Gene3D" id="3.40.50.300">
    <property type="entry name" value="P-loop containing nucleotide triphosphate hydrolases"/>
    <property type="match status" value="1"/>
</dbReference>
<keyword evidence="8" id="KW-1185">Reference proteome</keyword>
<dbReference type="RefSeq" id="WP_158424512.1">
    <property type="nucleotide sequence ID" value="NZ_JAOQJQ010000002.1"/>
</dbReference>
<dbReference type="Pfam" id="PF00625">
    <property type="entry name" value="Guanylate_kin"/>
    <property type="match status" value="1"/>
</dbReference>
<sequence length="196" mass="22937">MGKVFCLMGKSASGKDTIYKELLKPADLKLKCVVPYTTRPIRMGETEGKDYFFCDEQYVRQMEKEGHIIELRAYETVHGVWKYFTADDGQIDLKSPFHYLMIGTLEAYTKIRDYFGKEYVIPLYIDLDDGVRLQRALDREMQQIQPRYAEMCRRFLADEKDFSDENRKTAGILVTFENQSLKDTVKEISEYIKGVC</sequence>
<protein>
    <submittedName>
        <fullName evidence="7">Guanylate kinase</fullName>
    </submittedName>
</protein>
<dbReference type="InterPro" id="IPR008145">
    <property type="entry name" value="GK/Ca_channel_bsu"/>
</dbReference>
<evidence type="ECO:0000256" key="2">
    <source>
        <dbReference type="ARBA" id="ARBA00005790"/>
    </source>
</evidence>
<evidence type="ECO:0000256" key="1">
    <source>
        <dbReference type="ARBA" id="ARBA00003531"/>
    </source>
</evidence>
<evidence type="ECO:0000256" key="3">
    <source>
        <dbReference type="ARBA" id="ARBA00022679"/>
    </source>
</evidence>
<keyword evidence="3" id="KW-0808">Transferase</keyword>
<dbReference type="PANTHER" id="PTHR23117">
    <property type="entry name" value="GUANYLATE KINASE-RELATED"/>
    <property type="match status" value="1"/>
</dbReference>
<dbReference type="PANTHER" id="PTHR23117:SF13">
    <property type="entry name" value="GUANYLATE KINASE"/>
    <property type="match status" value="1"/>
</dbReference>
<name>A0ABT2THP9_9FIRM</name>
<reference evidence="7 8" key="1">
    <citation type="journal article" date="2021" name="ISME Commun">
        <title>Automated analysis of genomic sequences facilitates high-throughput and comprehensive description of bacteria.</title>
        <authorList>
            <person name="Hitch T.C.A."/>
        </authorList>
    </citation>
    <scope>NUCLEOTIDE SEQUENCE [LARGE SCALE GENOMIC DNA]</scope>
    <source>
        <strain evidence="7 8">Sanger_109</strain>
    </source>
</reference>
<comment type="caution">
    <text evidence="7">The sequence shown here is derived from an EMBL/GenBank/DDBJ whole genome shotgun (WGS) entry which is preliminary data.</text>
</comment>
<dbReference type="InterPro" id="IPR027417">
    <property type="entry name" value="P-loop_NTPase"/>
</dbReference>
<evidence type="ECO:0000256" key="5">
    <source>
        <dbReference type="ARBA" id="ARBA00048594"/>
    </source>
</evidence>
<evidence type="ECO:0000313" key="7">
    <source>
        <dbReference type="EMBL" id="MCU6761725.1"/>
    </source>
</evidence>
<dbReference type="SUPFAM" id="SSF52540">
    <property type="entry name" value="P-loop containing nucleoside triphosphate hydrolases"/>
    <property type="match status" value="1"/>
</dbReference>
<keyword evidence="4 7" id="KW-0418">Kinase</keyword>
<gene>
    <name evidence="7" type="ORF">OCV88_05150</name>
</gene>
<evidence type="ECO:0000256" key="4">
    <source>
        <dbReference type="ARBA" id="ARBA00022777"/>
    </source>
</evidence>
<accession>A0ABT2THP9</accession>
<feature type="domain" description="Guanylate kinase-like" evidence="6">
    <location>
        <begin position="2"/>
        <end position="193"/>
    </location>
</feature>
<dbReference type="InterPro" id="IPR008144">
    <property type="entry name" value="Guanylate_kin-like_dom"/>
</dbReference>
<comment type="catalytic activity">
    <reaction evidence="5">
        <text>GMP + ATP = GDP + ADP</text>
        <dbReference type="Rhea" id="RHEA:20780"/>
        <dbReference type="ChEBI" id="CHEBI:30616"/>
        <dbReference type="ChEBI" id="CHEBI:58115"/>
        <dbReference type="ChEBI" id="CHEBI:58189"/>
        <dbReference type="ChEBI" id="CHEBI:456216"/>
        <dbReference type="EC" id="2.7.4.8"/>
    </reaction>
</comment>
<comment type="function">
    <text evidence="1">Essential for recycling GMP and indirectly, cGMP.</text>
</comment>
<comment type="similarity">
    <text evidence="2">Belongs to the guanylate kinase family.</text>
</comment>
<organism evidence="7 8">
    <name type="scientific">Brotonthovivens ammoniilytica</name>
    <dbReference type="NCBI Taxonomy" id="2981725"/>
    <lineage>
        <taxon>Bacteria</taxon>
        <taxon>Bacillati</taxon>
        <taxon>Bacillota</taxon>
        <taxon>Clostridia</taxon>
        <taxon>Lachnospirales</taxon>
        <taxon>Lachnospiraceae</taxon>
        <taxon>Brotonthovivens</taxon>
    </lineage>
</organism>
<dbReference type="Proteomes" id="UP001652442">
    <property type="component" value="Unassembled WGS sequence"/>
</dbReference>
<dbReference type="PROSITE" id="PS50052">
    <property type="entry name" value="GUANYLATE_KINASE_2"/>
    <property type="match status" value="1"/>
</dbReference>
<evidence type="ECO:0000259" key="6">
    <source>
        <dbReference type="PROSITE" id="PS50052"/>
    </source>
</evidence>
<evidence type="ECO:0000313" key="8">
    <source>
        <dbReference type="Proteomes" id="UP001652442"/>
    </source>
</evidence>
<proteinExistence type="inferred from homology"/>